<protein>
    <recommendedName>
        <fullName evidence="8">Palmitoyltransferase</fullName>
        <ecNumber evidence="8">2.3.1.225</ecNumber>
    </recommendedName>
</protein>
<comment type="subcellular location">
    <subcellularLocation>
        <location evidence="1">Membrane</location>
        <topology evidence="1">Multi-pass membrane protein</topology>
    </subcellularLocation>
</comment>
<keyword evidence="2 8" id="KW-0808">Transferase</keyword>
<dbReference type="KEGG" id="phet:94290973"/>
<dbReference type="GO" id="GO:0005783">
    <property type="term" value="C:endoplasmic reticulum"/>
    <property type="evidence" value="ECO:0007669"/>
    <property type="project" value="TreeGrafter"/>
</dbReference>
<keyword evidence="12" id="KW-1185">Reference proteome</keyword>
<proteinExistence type="inferred from homology"/>
<dbReference type="AlphaFoldDB" id="A0A836LHY7"/>
<evidence type="ECO:0000256" key="6">
    <source>
        <dbReference type="ARBA" id="ARBA00023315"/>
    </source>
</evidence>
<dbReference type="Proteomes" id="UP000674318">
    <property type="component" value="Unassembled WGS sequence"/>
</dbReference>
<feature type="domain" description="Palmitoyltransferase DHHC" evidence="10">
    <location>
        <begin position="390"/>
        <end position="508"/>
    </location>
</feature>
<evidence type="ECO:0000313" key="12">
    <source>
        <dbReference type="Proteomes" id="UP000674318"/>
    </source>
</evidence>
<evidence type="ECO:0000256" key="3">
    <source>
        <dbReference type="ARBA" id="ARBA00022692"/>
    </source>
</evidence>
<evidence type="ECO:0000259" key="10">
    <source>
        <dbReference type="Pfam" id="PF01529"/>
    </source>
</evidence>
<keyword evidence="5 8" id="KW-0472">Membrane</keyword>
<dbReference type="GO" id="GO:0005794">
    <property type="term" value="C:Golgi apparatus"/>
    <property type="evidence" value="ECO:0007669"/>
    <property type="project" value="TreeGrafter"/>
</dbReference>
<dbReference type="InterPro" id="IPR039859">
    <property type="entry name" value="PFA4/ZDH16/20/ERF2-like"/>
</dbReference>
<feature type="compositionally biased region" description="Low complexity" evidence="9">
    <location>
        <begin position="320"/>
        <end position="337"/>
    </location>
</feature>
<evidence type="ECO:0000313" key="11">
    <source>
        <dbReference type="EMBL" id="KAG5504473.1"/>
    </source>
</evidence>
<dbReference type="PROSITE" id="PS50216">
    <property type="entry name" value="DHHC"/>
    <property type="match status" value="1"/>
</dbReference>
<evidence type="ECO:0000256" key="2">
    <source>
        <dbReference type="ARBA" id="ARBA00022679"/>
    </source>
</evidence>
<dbReference type="GO" id="GO:0019706">
    <property type="term" value="F:protein-cysteine S-palmitoyltransferase activity"/>
    <property type="evidence" value="ECO:0007669"/>
    <property type="project" value="UniProtKB-EC"/>
</dbReference>
<comment type="catalytic activity">
    <reaction evidence="8">
        <text>L-cysteinyl-[protein] + hexadecanoyl-CoA = S-hexadecanoyl-L-cysteinyl-[protein] + CoA</text>
        <dbReference type="Rhea" id="RHEA:36683"/>
        <dbReference type="Rhea" id="RHEA-COMP:10131"/>
        <dbReference type="Rhea" id="RHEA-COMP:11032"/>
        <dbReference type="ChEBI" id="CHEBI:29950"/>
        <dbReference type="ChEBI" id="CHEBI:57287"/>
        <dbReference type="ChEBI" id="CHEBI:57379"/>
        <dbReference type="ChEBI" id="CHEBI:74151"/>
        <dbReference type="EC" id="2.3.1.225"/>
    </reaction>
</comment>
<feature type="region of interest" description="Disordered" evidence="9">
    <location>
        <begin position="320"/>
        <end position="353"/>
    </location>
</feature>
<dbReference type="GeneID" id="94290973"/>
<feature type="transmembrane region" description="Helical" evidence="8">
    <location>
        <begin position="436"/>
        <end position="461"/>
    </location>
</feature>
<dbReference type="RefSeq" id="XP_067757096.1">
    <property type="nucleotide sequence ID" value="XM_067900896.1"/>
</dbReference>
<feature type="transmembrane region" description="Helical" evidence="8">
    <location>
        <begin position="85"/>
        <end position="115"/>
    </location>
</feature>
<dbReference type="OrthoDB" id="331948at2759"/>
<reference evidence="11 12" key="1">
    <citation type="submission" date="2021-02" db="EMBL/GenBank/DDBJ databases">
        <title>Porcisia hertigi Genome sequencing and assembly.</title>
        <authorList>
            <person name="Almutairi H."/>
            <person name="Gatherer D."/>
        </authorList>
    </citation>
    <scope>NUCLEOTIDE SEQUENCE [LARGE SCALE GENOMIC DNA]</scope>
    <source>
        <strain evidence="11 12">C119</strain>
    </source>
</reference>
<evidence type="ECO:0000256" key="5">
    <source>
        <dbReference type="ARBA" id="ARBA00023136"/>
    </source>
</evidence>
<dbReference type="PANTHER" id="PTHR22883:SF23">
    <property type="entry name" value="PALMITOYLTRANSFERASE ZDHHC6"/>
    <property type="match status" value="1"/>
</dbReference>
<dbReference type="EMBL" id="JAFJZO010000023">
    <property type="protein sequence ID" value="KAG5504473.1"/>
    <property type="molecule type" value="Genomic_DNA"/>
</dbReference>
<comment type="similarity">
    <text evidence="7">Belongs to the DHHC palmitoyltransferase family. PFA5 subfamily.</text>
</comment>
<comment type="domain">
    <text evidence="8">The DHHC domain is required for palmitoyltransferase activity.</text>
</comment>
<keyword evidence="6 8" id="KW-0012">Acyltransferase</keyword>
<dbReference type="InterPro" id="IPR001594">
    <property type="entry name" value="Palmitoyltrfase_DHHC"/>
</dbReference>
<dbReference type="GO" id="GO:0016020">
    <property type="term" value="C:membrane"/>
    <property type="evidence" value="ECO:0007669"/>
    <property type="project" value="UniProtKB-SubCell"/>
</dbReference>
<dbReference type="PANTHER" id="PTHR22883">
    <property type="entry name" value="ZINC FINGER DHHC DOMAIN CONTAINING PROTEIN"/>
    <property type="match status" value="1"/>
</dbReference>
<feature type="transmembrane region" description="Helical" evidence="8">
    <location>
        <begin position="473"/>
        <end position="498"/>
    </location>
</feature>
<accession>A0A836LHY7</accession>
<evidence type="ECO:0000256" key="9">
    <source>
        <dbReference type="SAM" id="MobiDB-lite"/>
    </source>
</evidence>
<dbReference type="EC" id="2.3.1.225" evidence="8"/>
<keyword evidence="3 8" id="KW-0812">Transmembrane</keyword>
<evidence type="ECO:0000256" key="8">
    <source>
        <dbReference type="RuleBase" id="RU079119"/>
    </source>
</evidence>
<sequence length="638" mass="69113">MPTTNVHTEPHVTSWRALRSMIAAYRWPLLLFISAMVLISGYNSFFFQLLRAVRDAERMAVRVLEASSVLEPSQYLLNFAATRRFAVYALTFGNALFALMCWSFGQVVFTCAGYVPAKPWRCAPRADTVRQHHLQVTWAAQRQWIQEQGVAARQRFAQALQAHQAWRAYEVHMLRQEPRCTGSLPAPGPLTPLGHRFAPRVSLGGLPAPSSASNQCALSLTLPQPSKLLSPLLPAARCSTPLTSAFIASSLGLDSGSVVSVAVQPEGGDAPALCSGSAALRGAGVTSSDVGLSSSPCSAAVATTTGIIATATAALPSCHSASSSSSGSTTPPASTPGQHSTGDDGPHGAPTSGGGVTLASPLFGGHRKTPAAADLGVNPYRVLEYEADGSLRFCGVCRQYRPDGSHHCRICERCVFDMDHHCRFLNNCIGRHNYKYFFLCLFYTTMCGGVNSTLFVMAYMWSAECQDWGPSWWWVPVGMSMIGVCVAYLWTQHVFLLIRGVGTLDRMSEVSAERFLAGLGGSRPSRIARPGSCCNDCGMAVNECVTSLVLLMGRLADLVRRSSKSRRRHGIDNSYLTNSDRDGNPASAFVTPANRLQRRAQRIALLFGHPRTCLYHLLPLSPPSEDLQLRERSPGREM</sequence>
<organism evidence="11 12">
    <name type="scientific">Porcisia hertigi</name>
    <dbReference type="NCBI Taxonomy" id="2761500"/>
    <lineage>
        <taxon>Eukaryota</taxon>
        <taxon>Discoba</taxon>
        <taxon>Euglenozoa</taxon>
        <taxon>Kinetoplastea</taxon>
        <taxon>Metakinetoplastina</taxon>
        <taxon>Trypanosomatida</taxon>
        <taxon>Trypanosomatidae</taxon>
        <taxon>Leishmaniinae</taxon>
        <taxon>Porcisia</taxon>
    </lineage>
</organism>
<evidence type="ECO:0000256" key="4">
    <source>
        <dbReference type="ARBA" id="ARBA00022989"/>
    </source>
</evidence>
<dbReference type="GO" id="GO:0006612">
    <property type="term" value="P:protein targeting to membrane"/>
    <property type="evidence" value="ECO:0007669"/>
    <property type="project" value="TreeGrafter"/>
</dbReference>
<name>A0A836LHY7_9TRYP</name>
<evidence type="ECO:0000256" key="7">
    <source>
        <dbReference type="ARBA" id="ARBA00038298"/>
    </source>
</evidence>
<feature type="transmembrane region" description="Helical" evidence="8">
    <location>
        <begin position="29"/>
        <end position="50"/>
    </location>
</feature>
<evidence type="ECO:0000256" key="1">
    <source>
        <dbReference type="ARBA" id="ARBA00004141"/>
    </source>
</evidence>
<gene>
    <name evidence="11" type="ORF">JKF63_04925</name>
</gene>
<keyword evidence="4 8" id="KW-1133">Transmembrane helix</keyword>
<dbReference type="Pfam" id="PF01529">
    <property type="entry name" value="DHHC"/>
    <property type="match status" value="1"/>
</dbReference>
<comment type="caution">
    <text evidence="11">The sequence shown here is derived from an EMBL/GenBank/DDBJ whole genome shotgun (WGS) entry which is preliminary data.</text>
</comment>